<comment type="caution">
    <text evidence="2">The sequence shown here is derived from an EMBL/GenBank/DDBJ whole genome shotgun (WGS) entry which is preliminary data.</text>
</comment>
<sequence length="25" mass="2654">GEKAPPGEYWRESASPSLPLAARLA</sequence>
<evidence type="ECO:0000313" key="3">
    <source>
        <dbReference type="Proteomes" id="UP000265520"/>
    </source>
</evidence>
<keyword evidence="3" id="KW-1185">Reference proteome</keyword>
<feature type="non-terminal residue" evidence="2">
    <location>
        <position position="1"/>
    </location>
</feature>
<feature type="region of interest" description="Disordered" evidence="1">
    <location>
        <begin position="1"/>
        <end position="25"/>
    </location>
</feature>
<dbReference type="EMBL" id="LXQA011353829">
    <property type="protein sequence ID" value="MCI94349.1"/>
    <property type="molecule type" value="Genomic_DNA"/>
</dbReference>
<dbReference type="AlphaFoldDB" id="A0A392W3K7"/>
<protein>
    <submittedName>
        <fullName evidence="2">Uncharacterized protein</fullName>
    </submittedName>
</protein>
<reference evidence="2 3" key="1">
    <citation type="journal article" date="2018" name="Front. Plant Sci.">
        <title>Red Clover (Trifolium pratense) and Zigzag Clover (T. medium) - A Picture of Genomic Similarities and Differences.</title>
        <authorList>
            <person name="Dluhosova J."/>
            <person name="Istvanek J."/>
            <person name="Nedelnik J."/>
            <person name="Repkova J."/>
        </authorList>
    </citation>
    <scope>NUCLEOTIDE SEQUENCE [LARGE SCALE GENOMIC DNA]</scope>
    <source>
        <strain evidence="3">cv. 10/8</strain>
        <tissue evidence="2">Leaf</tissue>
    </source>
</reference>
<dbReference type="Proteomes" id="UP000265520">
    <property type="component" value="Unassembled WGS sequence"/>
</dbReference>
<evidence type="ECO:0000256" key="1">
    <source>
        <dbReference type="SAM" id="MobiDB-lite"/>
    </source>
</evidence>
<name>A0A392W3K7_9FABA</name>
<organism evidence="2 3">
    <name type="scientific">Trifolium medium</name>
    <dbReference type="NCBI Taxonomy" id="97028"/>
    <lineage>
        <taxon>Eukaryota</taxon>
        <taxon>Viridiplantae</taxon>
        <taxon>Streptophyta</taxon>
        <taxon>Embryophyta</taxon>
        <taxon>Tracheophyta</taxon>
        <taxon>Spermatophyta</taxon>
        <taxon>Magnoliopsida</taxon>
        <taxon>eudicotyledons</taxon>
        <taxon>Gunneridae</taxon>
        <taxon>Pentapetalae</taxon>
        <taxon>rosids</taxon>
        <taxon>fabids</taxon>
        <taxon>Fabales</taxon>
        <taxon>Fabaceae</taxon>
        <taxon>Papilionoideae</taxon>
        <taxon>50 kb inversion clade</taxon>
        <taxon>NPAAA clade</taxon>
        <taxon>Hologalegina</taxon>
        <taxon>IRL clade</taxon>
        <taxon>Trifolieae</taxon>
        <taxon>Trifolium</taxon>
    </lineage>
</organism>
<proteinExistence type="predicted"/>
<feature type="compositionally biased region" description="Low complexity" evidence="1">
    <location>
        <begin position="13"/>
        <end position="25"/>
    </location>
</feature>
<evidence type="ECO:0000313" key="2">
    <source>
        <dbReference type="EMBL" id="MCI94349.1"/>
    </source>
</evidence>
<accession>A0A392W3K7</accession>
<feature type="compositionally biased region" description="Basic and acidic residues" evidence="1">
    <location>
        <begin position="1"/>
        <end position="11"/>
    </location>
</feature>